<dbReference type="EMBL" id="JAYFSI010000014">
    <property type="protein sequence ID" value="MEA5366050.1"/>
    <property type="molecule type" value="Genomic_DNA"/>
</dbReference>
<organism evidence="2 3">
    <name type="scientific">Amycolatopsis heterodermiae</name>
    <dbReference type="NCBI Taxonomy" id="3110235"/>
    <lineage>
        <taxon>Bacteria</taxon>
        <taxon>Bacillati</taxon>
        <taxon>Actinomycetota</taxon>
        <taxon>Actinomycetes</taxon>
        <taxon>Pseudonocardiales</taxon>
        <taxon>Pseudonocardiaceae</taxon>
        <taxon>Amycolatopsis</taxon>
    </lineage>
</organism>
<feature type="region of interest" description="Disordered" evidence="1">
    <location>
        <begin position="282"/>
        <end position="304"/>
    </location>
</feature>
<dbReference type="InterPro" id="IPR018330">
    <property type="entry name" value="RecT_fam"/>
</dbReference>
<reference evidence="2 3" key="1">
    <citation type="submission" date="2023-12" db="EMBL/GenBank/DDBJ databases">
        <title>Amycolatopsis sp. V23-08.</title>
        <authorList>
            <person name="Somphong A."/>
        </authorList>
    </citation>
    <scope>NUCLEOTIDE SEQUENCE [LARGE SCALE GENOMIC DNA]</scope>
    <source>
        <strain evidence="2 3">V23-08</strain>
    </source>
</reference>
<dbReference type="NCBIfam" id="TIGR00616">
    <property type="entry name" value="rect"/>
    <property type="match status" value="1"/>
</dbReference>
<gene>
    <name evidence="2" type="ORF">VA596_41435</name>
</gene>
<dbReference type="InterPro" id="IPR004590">
    <property type="entry name" value="ssDNA_annealing_RecT"/>
</dbReference>
<evidence type="ECO:0000313" key="2">
    <source>
        <dbReference type="EMBL" id="MEA5366050.1"/>
    </source>
</evidence>
<name>A0ABU5RJQ2_9PSEU</name>
<comment type="caution">
    <text evidence="2">The sequence shown here is derived from an EMBL/GenBank/DDBJ whole genome shotgun (WGS) entry which is preliminary data.</text>
</comment>
<feature type="compositionally biased region" description="Basic and acidic residues" evidence="1">
    <location>
        <begin position="294"/>
        <end position="304"/>
    </location>
</feature>
<proteinExistence type="predicted"/>
<keyword evidence="3" id="KW-1185">Reference proteome</keyword>
<evidence type="ECO:0000256" key="1">
    <source>
        <dbReference type="SAM" id="MobiDB-lite"/>
    </source>
</evidence>
<dbReference type="Pfam" id="PF03837">
    <property type="entry name" value="RecT"/>
    <property type="match status" value="1"/>
</dbReference>
<evidence type="ECO:0000313" key="3">
    <source>
        <dbReference type="Proteomes" id="UP001304298"/>
    </source>
</evidence>
<accession>A0ABU5RJQ2</accession>
<protein>
    <submittedName>
        <fullName evidence="2">Recombinase RecT</fullName>
    </submittedName>
</protein>
<dbReference type="Proteomes" id="UP001304298">
    <property type="component" value="Unassembled WGS sequence"/>
</dbReference>
<sequence length="304" mass="33349">MTDSVSKAVATVDNTPGAMIRTYSKDFTAVLPSHIKPDTWVRLAQGALKKGKKVSIGGQTGTELELAALNNPAVFMASLLDAARLGLEPGTEQYYLTPRKVKGRLEILGIVGYQGYIELMYRAGAISSVVAEVVYSGDKFDFQPGRHERPDHAIDWDADSRGQLRLVYAYAVMKDGATSKVVVLNRAAINKIKESSQGASSDYSPWVKHEAAMWLKSAVRQLAKWVPTSAEYVREQLRAQAEVAAEQRPQIPPAPDAVKHLDENWIETDEQGNPIVEAEFVEDSDPYLPGDPDLTAHEQEGAAR</sequence>
<dbReference type="RefSeq" id="WP_323335024.1">
    <property type="nucleotide sequence ID" value="NZ_JAYFSI010000014.1"/>
</dbReference>